<evidence type="ECO:0000313" key="10">
    <source>
        <dbReference type="Proteomes" id="UP000005178"/>
    </source>
</evidence>
<keyword evidence="3" id="KW-1003">Cell membrane</keyword>
<gene>
    <name evidence="9" type="ORF">ANASTE_01164</name>
</gene>
<dbReference type="InterPro" id="IPR032816">
    <property type="entry name" value="VTT_dom"/>
</dbReference>
<evidence type="ECO:0000256" key="5">
    <source>
        <dbReference type="ARBA" id="ARBA00022989"/>
    </source>
</evidence>
<feature type="transmembrane region" description="Helical" evidence="7">
    <location>
        <begin position="21"/>
        <end position="43"/>
    </location>
</feature>
<reference evidence="9" key="1">
    <citation type="submission" date="2008-01" db="EMBL/GenBank/DDBJ databases">
        <authorList>
            <person name="Fulton L."/>
            <person name="Clifton S."/>
            <person name="Fulton B."/>
            <person name="Xu J."/>
            <person name="Minx P."/>
            <person name="Pepin K.H."/>
            <person name="Johnson M."/>
            <person name="Thiruvilangam P."/>
            <person name="Bhonagiri V."/>
            <person name="Nash W.E."/>
            <person name="Mardis E.R."/>
            <person name="Wilson R.K."/>
        </authorList>
    </citation>
    <scope>NUCLEOTIDE SEQUENCE [LARGE SCALE GENOMIC DNA]</scope>
    <source>
        <strain evidence="9">DSM 17244</strain>
    </source>
</reference>
<organism evidence="9 10">
    <name type="scientific">Anaerofustis stercorihominis DSM 17244</name>
    <dbReference type="NCBI Taxonomy" id="445971"/>
    <lineage>
        <taxon>Bacteria</taxon>
        <taxon>Bacillati</taxon>
        <taxon>Bacillota</taxon>
        <taxon>Clostridia</taxon>
        <taxon>Eubacteriales</taxon>
        <taxon>Eubacteriaceae</taxon>
        <taxon>Anaerofustis</taxon>
    </lineage>
</organism>
<dbReference type="GO" id="GO:0005886">
    <property type="term" value="C:plasma membrane"/>
    <property type="evidence" value="ECO:0007669"/>
    <property type="project" value="UniProtKB-SubCell"/>
</dbReference>
<comment type="similarity">
    <text evidence="2">Belongs to the DedA family.</text>
</comment>
<keyword evidence="6 7" id="KW-0472">Membrane</keyword>
<name>B1CB15_9FIRM</name>
<proteinExistence type="inferred from homology"/>
<reference evidence="9" key="2">
    <citation type="submission" date="2013-08" db="EMBL/GenBank/DDBJ databases">
        <title>Draft genome sequence of Anaerofustis stercorihominis (DSM 17244).</title>
        <authorList>
            <person name="Sudarsanam P."/>
            <person name="Ley R."/>
            <person name="Guruge J."/>
            <person name="Turnbaugh P.J."/>
            <person name="Mahowald M."/>
            <person name="Liep D."/>
            <person name="Gordon J."/>
        </authorList>
    </citation>
    <scope>NUCLEOTIDE SEQUENCE</scope>
    <source>
        <strain evidence="9">DSM 17244</strain>
    </source>
</reference>
<dbReference type="STRING" id="445971.ANASTE_01164"/>
<dbReference type="EMBL" id="ABIL02000006">
    <property type="protein sequence ID" value="EDS71462.1"/>
    <property type="molecule type" value="Genomic_DNA"/>
</dbReference>
<dbReference type="InterPro" id="IPR051311">
    <property type="entry name" value="DedA_domain"/>
</dbReference>
<feature type="transmembrane region" description="Helical" evidence="7">
    <location>
        <begin position="63"/>
        <end position="88"/>
    </location>
</feature>
<dbReference type="AlphaFoldDB" id="B1CB15"/>
<evidence type="ECO:0000256" key="7">
    <source>
        <dbReference type="SAM" id="Phobius"/>
    </source>
</evidence>
<evidence type="ECO:0000256" key="3">
    <source>
        <dbReference type="ARBA" id="ARBA00022475"/>
    </source>
</evidence>
<dbReference type="Pfam" id="PF09335">
    <property type="entry name" value="VTT_dom"/>
    <property type="match status" value="1"/>
</dbReference>
<evidence type="ECO:0000256" key="4">
    <source>
        <dbReference type="ARBA" id="ARBA00022692"/>
    </source>
</evidence>
<evidence type="ECO:0000256" key="1">
    <source>
        <dbReference type="ARBA" id="ARBA00004651"/>
    </source>
</evidence>
<dbReference type="PANTHER" id="PTHR42709">
    <property type="entry name" value="ALKALINE PHOSPHATASE LIKE PROTEIN"/>
    <property type="match status" value="1"/>
</dbReference>
<comment type="caution">
    <text evidence="9">The sequence shown here is derived from an EMBL/GenBank/DDBJ whole genome shotgun (WGS) entry which is preliminary data.</text>
</comment>
<feature type="transmembrane region" description="Helical" evidence="7">
    <location>
        <begin position="192"/>
        <end position="211"/>
    </location>
</feature>
<comment type="subcellular location">
    <subcellularLocation>
        <location evidence="1">Cell membrane</location>
        <topology evidence="1">Multi-pass membrane protein</topology>
    </subcellularLocation>
</comment>
<keyword evidence="5 7" id="KW-1133">Transmembrane helix</keyword>
<feature type="transmembrane region" description="Helical" evidence="7">
    <location>
        <begin position="157"/>
        <end position="180"/>
    </location>
</feature>
<evidence type="ECO:0000313" key="9">
    <source>
        <dbReference type="EMBL" id="EDS71462.1"/>
    </source>
</evidence>
<evidence type="ECO:0000256" key="2">
    <source>
        <dbReference type="ARBA" id="ARBA00010792"/>
    </source>
</evidence>
<dbReference type="HOGENOM" id="CLU_044208_1_1_9"/>
<keyword evidence="10" id="KW-1185">Reference proteome</keyword>
<dbReference type="PANTHER" id="PTHR42709:SF6">
    <property type="entry name" value="UNDECAPRENYL PHOSPHATE TRANSPORTER A"/>
    <property type="match status" value="1"/>
</dbReference>
<evidence type="ECO:0000256" key="6">
    <source>
        <dbReference type="ARBA" id="ARBA00023136"/>
    </source>
</evidence>
<accession>B1CB15</accession>
<evidence type="ECO:0000259" key="8">
    <source>
        <dbReference type="Pfam" id="PF09335"/>
    </source>
</evidence>
<protein>
    <submittedName>
        <fullName evidence="9">SNARE-like domain protein</fullName>
    </submittedName>
</protein>
<keyword evidence="4 7" id="KW-0812">Transmembrane</keyword>
<dbReference type="eggNOG" id="COG0586">
    <property type="taxonomic scope" value="Bacteria"/>
</dbReference>
<dbReference type="Proteomes" id="UP000005178">
    <property type="component" value="Unassembled WGS sequence"/>
</dbReference>
<feature type="domain" description="VTT" evidence="8">
    <location>
        <begin position="46"/>
        <end position="177"/>
    </location>
</feature>
<sequence>MKIKYIWEVYIKRREILEESLIGIINVYGYIGIMFLILIENIFPPIPSEVVLLFGGYLTATAGMNPILVIFSATVGAIFGAVILYYLGYILKREKLRKLFSGKFGKVLHLKPEYIDLSYRWFLRYEKKAVLICRCIPVARSLISIPAGISRMKFSSFLILSLIGTLIWNSILIGLGSIMGEAWEACLPYLKGYSEVVIIGGITLGIIYVMMYKKRKKKKKGSLEYIQNEKEDISKENIYLKERDMDYDIYLKGEDL</sequence>